<organism evidence="2 3">
    <name type="scientific">Pararge aegeria aegeria</name>
    <dbReference type="NCBI Taxonomy" id="348720"/>
    <lineage>
        <taxon>Eukaryota</taxon>
        <taxon>Metazoa</taxon>
        <taxon>Ecdysozoa</taxon>
        <taxon>Arthropoda</taxon>
        <taxon>Hexapoda</taxon>
        <taxon>Insecta</taxon>
        <taxon>Pterygota</taxon>
        <taxon>Neoptera</taxon>
        <taxon>Endopterygota</taxon>
        <taxon>Lepidoptera</taxon>
        <taxon>Glossata</taxon>
        <taxon>Ditrysia</taxon>
        <taxon>Papilionoidea</taxon>
        <taxon>Nymphalidae</taxon>
        <taxon>Satyrinae</taxon>
        <taxon>Satyrini</taxon>
        <taxon>Parargina</taxon>
        <taxon>Pararge</taxon>
    </lineage>
</organism>
<reference evidence="2" key="1">
    <citation type="submission" date="2022-03" db="EMBL/GenBank/DDBJ databases">
        <authorList>
            <person name="Lindestad O."/>
        </authorList>
    </citation>
    <scope>NUCLEOTIDE SEQUENCE</scope>
</reference>
<evidence type="ECO:0000259" key="1">
    <source>
        <dbReference type="Pfam" id="PF01424"/>
    </source>
</evidence>
<evidence type="ECO:0000313" key="2">
    <source>
        <dbReference type="EMBL" id="CAH2210147.1"/>
    </source>
</evidence>
<dbReference type="Gene3D" id="3.30.1370.50">
    <property type="entry name" value="R3H-like domain"/>
    <property type="match status" value="1"/>
</dbReference>
<dbReference type="Proteomes" id="UP000838756">
    <property type="component" value="Unassembled WGS sequence"/>
</dbReference>
<dbReference type="SUPFAM" id="SSF82708">
    <property type="entry name" value="R3H domain"/>
    <property type="match status" value="1"/>
</dbReference>
<protein>
    <submittedName>
        <fullName evidence="2">Jg24569 protein</fullName>
    </submittedName>
</protein>
<sequence>MNRQKRQFIHELCEHFGCESVAYDAEPNRNVVATADKEK</sequence>
<dbReference type="OrthoDB" id="6512771at2759"/>
<evidence type="ECO:0000313" key="3">
    <source>
        <dbReference type="Proteomes" id="UP000838756"/>
    </source>
</evidence>
<dbReference type="Pfam" id="PF01424">
    <property type="entry name" value="R3H"/>
    <property type="match status" value="1"/>
</dbReference>
<name>A0A8S4QHI1_9NEOP</name>
<feature type="domain" description="R3H" evidence="1">
    <location>
        <begin position="1"/>
        <end position="33"/>
    </location>
</feature>
<accession>A0A8S4QHI1</accession>
<dbReference type="GO" id="GO:0003676">
    <property type="term" value="F:nucleic acid binding"/>
    <property type="evidence" value="ECO:0007669"/>
    <property type="project" value="InterPro"/>
</dbReference>
<dbReference type="InterPro" id="IPR001374">
    <property type="entry name" value="R3H_dom"/>
</dbReference>
<proteinExistence type="predicted"/>
<dbReference type="InterPro" id="IPR036867">
    <property type="entry name" value="R3H_dom_sf"/>
</dbReference>
<gene>
    <name evidence="2" type="primary">jg24569</name>
    <name evidence="2" type="ORF">PAEG_LOCUS2059</name>
</gene>
<feature type="non-terminal residue" evidence="2">
    <location>
        <position position="39"/>
    </location>
</feature>
<comment type="caution">
    <text evidence="2">The sequence shown here is derived from an EMBL/GenBank/DDBJ whole genome shotgun (WGS) entry which is preliminary data.</text>
</comment>
<keyword evidence="3" id="KW-1185">Reference proteome</keyword>
<dbReference type="AlphaFoldDB" id="A0A8S4QHI1"/>
<dbReference type="EMBL" id="CAKXAJ010006690">
    <property type="protein sequence ID" value="CAH2210147.1"/>
    <property type="molecule type" value="Genomic_DNA"/>
</dbReference>